<dbReference type="InterPro" id="IPR016055">
    <property type="entry name" value="A-D-PHexomutase_a/b/a-I/II/III"/>
</dbReference>
<sequence>MARYIKENDYQQKVVVRHEFRFLSDRFSRALSESLVEEGLEVMFMEEAAPTPMVMLAVEENNLNLGALITASYNSAD</sequence>
<accession>A0A4R8GFD5</accession>
<dbReference type="EMBL" id="SOEF01000027">
    <property type="protein sequence ID" value="TDX41414.1"/>
    <property type="molecule type" value="Genomic_DNA"/>
</dbReference>
<comment type="caution">
    <text evidence="6">The sequence shown here is derived from an EMBL/GenBank/DDBJ whole genome shotgun (WGS) entry which is preliminary data.</text>
</comment>
<dbReference type="SUPFAM" id="SSF53738">
    <property type="entry name" value="Phosphoglucomutase, first 3 domains"/>
    <property type="match status" value="1"/>
</dbReference>
<name>A0A4R8GFD5_9FIRM</name>
<evidence type="ECO:0000256" key="1">
    <source>
        <dbReference type="ARBA" id="ARBA00010231"/>
    </source>
</evidence>
<keyword evidence="4" id="KW-0413">Isomerase</keyword>
<dbReference type="InterPro" id="IPR005844">
    <property type="entry name" value="A-D-PHexomutase_a/b/a-I"/>
</dbReference>
<organism evidence="6 7">
    <name type="scientific">Halanaerobium congolense</name>
    <dbReference type="NCBI Taxonomy" id="54121"/>
    <lineage>
        <taxon>Bacteria</taxon>
        <taxon>Bacillati</taxon>
        <taxon>Bacillota</taxon>
        <taxon>Clostridia</taxon>
        <taxon>Halanaerobiales</taxon>
        <taxon>Halanaerobiaceae</taxon>
        <taxon>Halanaerobium</taxon>
    </lineage>
</organism>
<evidence type="ECO:0000313" key="7">
    <source>
        <dbReference type="Proteomes" id="UP000295472"/>
    </source>
</evidence>
<evidence type="ECO:0000256" key="2">
    <source>
        <dbReference type="ARBA" id="ARBA00022723"/>
    </source>
</evidence>
<protein>
    <submittedName>
        <fullName evidence="6">Phosphoglucomutase/phosphomannomutase-like protein</fullName>
    </submittedName>
</protein>
<feature type="domain" description="Alpha-D-phosphohexomutase alpha/beta/alpha" evidence="5">
    <location>
        <begin position="2"/>
        <end position="76"/>
    </location>
</feature>
<dbReference type="PANTHER" id="PTHR45745">
    <property type="entry name" value="PHOSPHOMANNOMUTASE 45A"/>
    <property type="match status" value="1"/>
</dbReference>
<evidence type="ECO:0000259" key="5">
    <source>
        <dbReference type="Pfam" id="PF02878"/>
    </source>
</evidence>
<proteinExistence type="inferred from homology"/>
<evidence type="ECO:0000313" key="6">
    <source>
        <dbReference type="EMBL" id="TDX41414.1"/>
    </source>
</evidence>
<dbReference type="AlphaFoldDB" id="A0A4R8GFD5"/>
<dbReference type="GO" id="GO:0008973">
    <property type="term" value="F:phosphopentomutase activity"/>
    <property type="evidence" value="ECO:0007669"/>
    <property type="project" value="TreeGrafter"/>
</dbReference>
<evidence type="ECO:0000256" key="4">
    <source>
        <dbReference type="ARBA" id="ARBA00023235"/>
    </source>
</evidence>
<evidence type="ECO:0000256" key="3">
    <source>
        <dbReference type="ARBA" id="ARBA00022842"/>
    </source>
</evidence>
<dbReference type="Gene3D" id="3.40.120.10">
    <property type="entry name" value="Alpha-D-Glucose-1,6-Bisphosphate, subunit A, domain 3"/>
    <property type="match status" value="1"/>
</dbReference>
<keyword evidence="3" id="KW-0460">Magnesium</keyword>
<keyword evidence="2" id="KW-0479">Metal-binding</keyword>
<dbReference type="GO" id="GO:0046872">
    <property type="term" value="F:metal ion binding"/>
    <property type="evidence" value="ECO:0007669"/>
    <property type="project" value="UniProtKB-KW"/>
</dbReference>
<reference evidence="6 7" key="1">
    <citation type="submission" date="2019-03" db="EMBL/GenBank/DDBJ databases">
        <title>Subsurface microbial communities from deep shales in Ohio and West Virginia, USA.</title>
        <authorList>
            <person name="Wrighton K."/>
        </authorList>
    </citation>
    <scope>NUCLEOTIDE SEQUENCE [LARGE SCALE GENOMIC DNA]</scope>
    <source>
        <strain evidence="6 7">DSMZ 11287</strain>
    </source>
</reference>
<dbReference type="PANTHER" id="PTHR45745:SF1">
    <property type="entry name" value="PHOSPHOGLUCOMUTASE 2B-RELATED"/>
    <property type="match status" value="1"/>
</dbReference>
<gene>
    <name evidence="6" type="ORF">C7954_12733</name>
</gene>
<dbReference type="Pfam" id="PF02878">
    <property type="entry name" value="PGM_PMM_I"/>
    <property type="match status" value="1"/>
</dbReference>
<dbReference type="GO" id="GO:0006166">
    <property type="term" value="P:purine ribonucleoside salvage"/>
    <property type="evidence" value="ECO:0007669"/>
    <property type="project" value="TreeGrafter"/>
</dbReference>
<dbReference type="GO" id="GO:0005975">
    <property type="term" value="P:carbohydrate metabolic process"/>
    <property type="evidence" value="ECO:0007669"/>
    <property type="project" value="InterPro"/>
</dbReference>
<comment type="similarity">
    <text evidence="1">Belongs to the phosphohexose mutase family.</text>
</comment>
<dbReference type="Proteomes" id="UP000295472">
    <property type="component" value="Unassembled WGS sequence"/>
</dbReference>